<keyword evidence="3" id="KW-1185">Reference proteome</keyword>
<gene>
    <name evidence="2" type="ORF">CgunFtcFv8_003192</name>
</gene>
<evidence type="ECO:0000256" key="1">
    <source>
        <dbReference type="SAM" id="MobiDB-lite"/>
    </source>
</evidence>
<evidence type="ECO:0000313" key="2">
    <source>
        <dbReference type="EMBL" id="KAK5918426.1"/>
    </source>
</evidence>
<evidence type="ECO:0000313" key="3">
    <source>
        <dbReference type="Proteomes" id="UP001331515"/>
    </source>
</evidence>
<dbReference type="Proteomes" id="UP001331515">
    <property type="component" value="Unassembled WGS sequence"/>
</dbReference>
<dbReference type="EMBL" id="JAURVH010001525">
    <property type="protein sequence ID" value="KAK5918426.1"/>
    <property type="molecule type" value="Genomic_DNA"/>
</dbReference>
<protein>
    <submittedName>
        <fullName evidence="2">Uncharacterized protein</fullName>
    </submittedName>
</protein>
<comment type="caution">
    <text evidence="2">The sequence shown here is derived from an EMBL/GenBank/DDBJ whole genome shotgun (WGS) entry which is preliminary data.</text>
</comment>
<reference evidence="2 3" key="1">
    <citation type="journal article" date="2023" name="Mol. Biol. Evol.">
        <title>Genomics of Secondarily Temperate Adaptation in the Only Non-Antarctic Icefish.</title>
        <authorList>
            <person name="Rivera-Colon A.G."/>
            <person name="Rayamajhi N."/>
            <person name="Minhas B.F."/>
            <person name="Madrigal G."/>
            <person name="Bilyk K.T."/>
            <person name="Yoon V."/>
            <person name="Hune M."/>
            <person name="Gregory S."/>
            <person name="Cheng C.H.C."/>
            <person name="Catchen J.M."/>
        </authorList>
    </citation>
    <scope>NUCLEOTIDE SEQUENCE [LARGE SCALE GENOMIC DNA]</scope>
    <source>
        <tissue evidence="2">White muscle</tissue>
    </source>
</reference>
<organism evidence="2 3">
    <name type="scientific">Champsocephalus gunnari</name>
    <name type="common">Mackerel icefish</name>
    <dbReference type="NCBI Taxonomy" id="52237"/>
    <lineage>
        <taxon>Eukaryota</taxon>
        <taxon>Metazoa</taxon>
        <taxon>Chordata</taxon>
        <taxon>Craniata</taxon>
        <taxon>Vertebrata</taxon>
        <taxon>Euteleostomi</taxon>
        <taxon>Actinopterygii</taxon>
        <taxon>Neopterygii</taxon>
        <taxon>Teleostei</taxon>
        <taxon>Neoteleostei</taxon>
        <taxon>Acanthomorphata</taxon>
        <taxon>Eupercaria</taxon>
        <taxon>Perciformes</taxon>
        <taxon>Notothenioidei</taxon>
        <taxon>Channichthyidae</taxon>
        <taxon>Champsocephalus</taxon>
    </lineage>
</organism>
<accession>A0AAN8HJV9</accession>
<feature type="region of interest" description="Disordered" evidence="1">
    <location>
        <begin position="15"/>
        <end position="95"/>
    </location>
</feature>
<dbReference type="AlphaFoldDB" id="A0AAN8HJV9"/>
<name>A0AAN8HJV9_CHAGU</name>
<sequence length="95" mass="11038">MLCLHRGNQWFISQETLWGRGSSEEEEEGWLSGSERNRRRDRLYKPPVPSEARALWESRDDDGPADTEELLTSRMPPNNHHSNHPVPSTLVTRPF</sequence>
<proteinExistence type="predicted"/>